<reference evidence="1" key="1">
    <citation type="submission" date="2020-06" db="EMBL/GenBank/DDBJ databases">
        <title>Draft genome of Bugula neritina, a colonial animal packing powerful symbionts and potential medicines.</title>
        <authorList>
            <person name="Rayko M."/>
        </authorList>
    </citation>
    <scope>NUCLEOTIDE SEQUENCE [LARGE SCALE GENOMIC DNA]</scope>
    <source>
        <strain evidence="1">Kwan_BN1</strain>
    </source>
</reference>
<sequence length="72" mass="8404">MESCNLQWTKQQGYKASNASLMTHFSDYRGYMRYVFQVRGYFVINNTIDCLIDIYSKKLSLQGISSFQSTLI</sequence>
<organism evidence="1 2">
    <name type="scientific">Bugula neritina</name>
    <name type="common">Brown bryozoan</name>
    <name type="synonym">Sertularia neritina</name>
    <dbReference type="NCBI Taxonomy" id="10212"/>
    <lineage>
        <taxon>Eukaryota</taxon>
        <taxon>Metazoa</taxon>
        <taxon>Spiralia</taxon>
        <taxon>Lophotrochozoa</taxon>
        <taxon>Bryozoa</taxon>
        <taxon>Gymnolaemata</taxon>
        <taxon>Cheilostomatida</taxon>
        <taxon>Flustrina</taxon>
        <taxon>Buguloidea</taxon>
        <taxon>Bugulidae</taxon>
        <taxon>Bugula</taxon>
    </lineage>
</organism>
<comment type="caution">
    <text evidence="1">The sequence shown here is derived from an EMBL/GenBank/DDBJ whole genome shotgun (WGS) entry which is preliminary data.</text>
</comment>
<dbReference type="EMBL" id="VXIV02000428">
    <property type="protein sequence ID" value="KAF6038339.1"/>
    <property type="molecule type" value="Genomic_DNA"/>
</dbReference>
<protein>
    <submittedName>
        <fullName evidence="1">Uncharacterized protein</fullName>
    </submittedName>
</protein>
<name>A0A7J7KIE0_BUGNE</name>
<accession>A0A7J7KIE0</accession>
<dbReference type="AlphaFoldDB" id="A0A7J7KIE0"/>
<evidence type="ECO:0000313" key="2">
    <source>
        <dbReference type="Proteomes" id="UP000593567"/>
    </source>
</evidence>
<evidence type="ECO:0000313" key="1">
    <source>
        <dbReference type="EMBL" id="KAF6038339.1"/>
    </source>
</evidence>
<proteinExistence type="predicted"/>
<gene>
    <name evidence="1" type="ORF">EB796_003357</name>
</gene>
<dbReference type="Proteomes" id="UP000593567">
    <property type="component" value="Unassembled WGS sequence"/>
</dbReference>
<keyword evidence="2" id="KW-1185">Reference proteome</keyword>